<dbReference type="GO" id="GO:0006790">
    <property type="term" value="P:sulfur compound metabolic process"/>
    <property type="evidence" value="ECO:0007669"/>
    <property type="project" value="TreeGrafter"/>
</dbReference>
<dbReference type="PANTHER" id="PTHR30468">
    <property type="entry name" value="ALPHA-KETOGLUTARATE-DEPENDENT SULFONATE DIOXYGENASE"/>
    <property type="match status" value="1"/>
</dbReference>
<evidence type="ECO:0000256" key="2">
    <source>
        <dbReference type="ARBA" id="ARBA00022723"/>
    </source>
</evidence>
<evidence type="ECO:0000313" key="7">
    <source>
        <dbReference type="EMBL" id="SVA46479.1"/>
    </source>
</evidence>
<dbReference type="Gene3D" id="3.60.130.10">
    <property type="entry name" value="Clavaminate synthase-like"/>
    <property type="match status" value="1"/>
</dbReference>
<reference evidence="7" key="1">
    <citation type="submission" date="2018-05" db="EMBL/GenBank/DDBJ databases">
        <authorList>
            <person name="Lanie J.A."/>
            <person name="Ng W.-L."/>
            <person name="Kazmierczak K.M."/>
            <person name="Andrzejewski T.M."/>
            <person name="Davidsen T.M."/>
            <person name="Wayne K.J."/>
            <person name="Tettelin H."/>
            <person name="Glass J.I."/>
            <person name="Rusch D."/>
            <person name="Podicherti R."/>
            <person name="Tsui H.-C.T."/>
            <person name="Winkler M.E."/>
        </authorList>
    </citation>
    <scope>NUCLEOTIDE SEQUENCE</scope>
</reference>
<dbReference type="GO" id="GO:0000908">
    <property type="term" value="F:taurine dioxygenase activity"/>
    <property type="evidence" value="ECO:0007669"/>
    <property type="project" value="TreeGrafter"/>
</dbReference>
<dbReference type="InterPro" id="IPR042098">
    <property type="entry name" value="TauD-like_sf"/>
</dbReference>
<dbReference type="InterPro" id="IPR051323">
    <property type="entry name" value="AtsK-like"/>
</dbReference>
<dbReference type="Pfam" id="PF02668">
    <property type="entry name" value="TauD"/>
    <property type="match status" value="1"/>
</dbReference>
<dbReference type="InterPro" id="IPR003819">
    <property type="entry name" value="TauD/TfdA-like"/>
</dbReference>
<protein>
    <recommendedName>
        <fullName evidence="6">TauD/TfdA-like domain-containing protein</fullName>
    </recommendedName>
</protein>
<evidence type="ECO:0000259" key="6">
    <source>
        <dbReference type="Pfam" id="PF02668"/>
    </source>
</evidence>
<evidence type="ECO:0000256" key="4">
    <source>
        <dbReference type="ARBA" id="ARBA00023002"/>
    </source>
</evidence>
<keyword evidence="2" id="KW-0479">Metal-binding</keyword>
<keyword evidence="5" id="KW-0408">Iron</keyword>
<dbReference type="GO" id="GO:0046872">
    <property type="term" value="F:metal ion binding"/>
    <property type="evidence" value="ECO:0007669"/>
    <property type="project" value="UniProtKB-KW"/>
</dbReference>
<keyword evidence="3" id="KW-0223">Dioxygenase</keyword>
<proteinExistence type="inferred from homology"/>
<accession>A0A381W1R2</accession>
<evidence type="ECO:0000256" key="5">
    <source>
        <dbReference type="ARBA" id="ARBA00023004"/>
    </source>
</evidence>
<gene>
    <name evidence="7" type="ORF">METZ01_LOCUS99333</name>
</gene>
<evidence type="ECO:0000256" key="3">
    <source>
        <dbReference type="ARBA" id="ARBA00022964"/>
    </source>
</evidence>
<organism evidence="7">
    <name type="scientific">marine metagenome</name>
    <dbReference type="NCBI Taxonomy" id="408172"/>
    <lineage>
        <taxon>unclassified sequences</taxon>
        <taxon>metagenomes</taxon>
        <taxon>ecological metagenomes</taxon>
    </lineage>
</organism>
<dbReference type="GO" id="GO:0005737">
    <property type="term" value="C:cytoplasm"/>
    <property type="evidence" value="ECO:0007669"/>
    <property type="project" value="TreeGrafter"/>
</dbReference>
<sequence length="291" mass="33110">MSFKHSLKQAMSNKIHIKPYTGALGAEILGIDLSKKLSKNHFNLITNTLNEYHVVFFRKQDINPSQLVKFGQNFGALEEHPLIPTLKDFPEIIELKSADDGPGPYARNSRIWHSDMTYTKIPPMGAILKAVSIPESGGNTMFLSACLAYNHLSDKMKTFLSKLKAVHSIVMTSTKEEILSEQGLSRFAKMQKALPPVEHPVIRTHPETGKKCIYVNEAFTSHIKGLNQNESDSILNFLYKHLHNPDFQCRFIWEENSIAFWDNRVTQHFAVGDYTSRRTMHRLTIEGTKPN</sequence>
<dbReference type="AlphaFoldDB" id="A0A381W1R2"/>
<dbReference type="PANTHER" id="PTHR30468:SF1">
    <property type="entry name" value="ALPHA-KETOGLUTARATE-DEPENDENT SULFONATE DIOXYGENASE"/>
    <property type="match status" value="1"/>
</dbReference>
<feature type="domain" description="TauD/TfdA-like" evidence="6">
    <location>
        <begin position="17"/>
        <end position="284"/>
    </location>
</feature>
<keyword evidence="4" id="KW-0560">Oxidoreductase</keyword>
<comment type="similarity">
    <text evidence="1">Belongs to the TfdA dioxygenase family.</text>
</comment>
<name>A0A381W1R2_9ZZZZ</name>
<dbReference type="SUPFAM" id="SSF51197">
    <property type="entry name" value="Clavaminate synthase-like"/>
    <property type="match status" value="1"/>
</dbReference>
<evidence type="ECO:0000256" key="1">
    <source>
        <dbReference type="ARBA" id="ARBA00005896"/>
    </source>
</evidence>
<dbReference type="EMBL" id="UINC01010451">
    <property type="protein sequence ID" value="SVA46479.1"/>
    <property type="molecule type" value="Genomic_DNA"/>
</dbReference>